<feature type="domain" description="Terminase large subunit gp17-like C-terminal" evidence="2">
    <location>
        <begin position="266"/>
        <end position="411"/>
    </location>
</feature>
<dbReference type="Gene3D" id="3.40.50.300">
    <property type="entry name" value="P-loop containing nucleotide triphosphate hydrolases"/>
    <property type="match status" value="1"/>
</dbReference>
<dbReference type="InterPro" id="IPR035421">
    <property type="entry name" value="Terminase_6C"/>
</dbReference>
<proteinExistence type="predicted"/>
<evidence type="ECO:0000256" key="1">
    <source>
        <dbReference type="ARBA" id="ARBA00022612"/>
    </source>
</evidence>
<name>A0A6M3IRZ2_9ZZZZ</name>
<evidence type="ECO:0000313" key="3">
    <source>
        <dbReference type="EMBL" id="QJA60054.1"/>
    </source>
</evidence>
<dbReference type="InterPro" id="IPR006517">
    <property type="entry name" value="Phage_terminase_lsu-like_C"/>
</dbReference>
<dbReference type="NCBIfam" id="TIGR01630">
    <property type="entry name" value="psiM2_ORF9"/>
    <property type="match status" value="1"/>
</dbReference>
<dbReference type="EMBL" id="MT141393">
    <property type="protein sequence ID" value="QJA60054.1"/>
    <property type="molecule type" value="Genomic_DNA"/>
</dbReference>
<dbReference type="Pfam" id="PF03237">
    <property type="entry name" value="Terminase_6N"/>
    <property type="match status" value="1"/>
</dbReference>
<dbReference type="Pfam" id="PF17289">
    <property type="entry name" value="Terminase_6C"/>
    <property type="match status" value="1"/>
</dbReference>
<dbReference type="AlphaFoldDB" id="A0A6M3IRZ2"/>
<protein>
    <submittedName>
        <fullName evidence="3">Putative terminase</fullName>
    </submittedName>
</protein>
<sequence length="431" mass="49323">MRDNPSLRRALIPKITKYFQHTPTPKQIAFLLLDCRDAFYGGAGGGGKSDALLMAALQYVDVPGYSAILIRNTYADLTKPEALMNRSHEWLQGSDARWVAETKTWHFPSGATMGFGYLDGPLDHFQFQSAAYQYVGIDEVVQVRENQALYMFSRLRRLKEYSHIPIRFRCASNPPAREQAARGAWVKRRYVDVETREDRAFIPALMYDNPYLDVEEYTQSLNELDPVTRAQIKEGDWNIRVRGRMFNREWFPVVSGFDTDASRVRYWDLAATEQSKKNKDPDWTVGALLAMNKNGILCIEDIQRFRRRPMETEDYIMQTAAIDTRNVDVVMEQEPGASGKSTIDHYRRNVLLGYPFRADKKTENTLQRANPLSSYAEAGNVVMLNGAWINDCLDELEIYPDGEHDDQVVAIAGGYKYLSGMGRPQPRLAWV</sequence>
<reference evidence="3" key="1">
    <citation type="submission" date="2020-03" db="EMBL/GenBank/DDBJ databases">
        <title>The deep terrestrial virosphere.</title>
        <authorList>
            <person name="Holmfeldt K."/>
            <person name="Nilsson E."/>
            <person name="Simone D."/>
            <person name="Lopez-Fernandez M."/>
            <person name="Wu X."/>
            <person name="de Brujin I."/>
            <person name="Lundin D."/>
            <person name="Andersson A."/>
            <person name="Bertilsson S."/>
            <person name="Dopson M."/>
        </authorList>
    </citation>
    <scope>NUCLEOTIDE SEQUENCE</scope>
    <source>
        <strain evidence="3">MM415B01206</strain>
    </source>
</reference>
<dbReference type="InterPro" id="IPR027417">
    <property type="entry name" value="P-loop_NTPase"/>
</dbReference>
<gene>
    <name evidence="3" type="ORF">MM415B01206_0023</name>
</gene>
<keyword evidence="1" id="KW-1188">Viral release from host cell</keyword>
<evidence type="ECO:0000259" key="2">
    <source>
        <dbReference type="Pfam" id="PF17289"/>
    </source>
</evidence>
<accession>A0A6M3IRZ2</accession>
<organism evidence="3">
    <name type="scientific">viral metagenome</name>
    <dbReference type="NCBI Taxonomy" id="1070528"/>
    <lineage>
        <taxon>unclassified sequences</taxon>
        <taxon>metagenomes</taxon>
        <taxon>organismal metagenomes</taxon>
    </lineage>
</organism>